<protein>
    <submittedName>
        <fullName evidence="1">Uncharacterized protein</fullName>
    </submittedName>
</protein>
<dbReference type="AlphaFoldDB" id="A0A662DF71"/>
<comment type="caution">
    <text evidence="1">The sequence shown here is derived from an EMBL/GenBank/DDBJ whole genome shotgun (WGS) entry which is preliminary data.</text>
</comment>
<reference evidence="1 2" key="1">
    <citation type="submission" date="2018-06" db="EMBL/GenBank/DDBJ databases">
        <title>Extensive metabolic versatility and redundancy in microbially diverse, dynamic hydrothermal sediments.</title>
        <authorList>
            <person name="Dombrowski N."/>
            <person name="Teske A."/>
            <person name="Baker B.J."/>
        </authorList>
    </citation>
    <scope>NUCLEOTIDE SEQUENCE [LARGE SCALE GENOMIC DNA]</scope>
    <source>
        <strain evidence="1">B3_G15</strain>
    </source>
</reference>
<evidence type="ECO:0000313" key="2">
    <source>
        <dbReference type="Proteomes" id="UP000280417"/>
    </source>
</evidence>
<dbReference type="Proteomes" id="UP000280417">
    <property type="component" value="Unassembled WGS sequence"/>
</dbReference>
<evidence type="ECO:0000313" key="1">
    <source>
        <dbReference type="EMBL" id="RLE13518.1"/>
    </source>
</evidence>
<accession>A0A662DF71</accession>
<organism evidence="1 2">
    <name type="scientific">Aerophobetes bacterium</name>
    <dbReference type="NCBI Taxonomy" id="2030807"/>
    <lineage>
        <taxon>Bacteria</taxon>
        <taxon>Candidatus Aerophobota</taxon>
    </lineage>
</organism>
<sequence>MSTWAFKPPQVKFKKEEKVEVTRSFVIPGVGIIHSGRTGVIKDVSASGEPLVEMENKSCFYINPRFLKRKE</sequence>
<dbReference type="EMBL" id="QMQA01000091">
    <property type="protein sequence ID" value="RLE13518.1"/>
    <property type="molecule type" value="Genomic_DNA"/>
</dbReference>
<proteinExistence type="predicted"/>
<name>A0A662DF71_UNCAE</name>
<gene>
    <name evidence="1" type="ORF">DRJ04_04180</name>
</gene>